<organism evidence="1 2">
    <name type="scientific">Actinomadura fibrosa</name>
    <dbReference type="NCBI Taxonomy" id="111802"/>
    <lineage>
        <taxon>Bacteria</taxon>
        <taxon>Bacillati</taxon>
        <taxon>Actinomycetota</taxon>
        <taxon>Actinomycetes</taxon>
        <taxon>Streptosporangiales</taxon>
        <taxon>Thermomonosporaceae</taxon>
        <taxon>Actinomadura</taxon>
    </lineage>
</organism>
<keyword evidence="2" id="KW-1185">Reference proteome</keyword>
<name>A0ABW2XNV5_9ACTN</name>
<dbReference type="RefSeq" id="WP_131757172.1">
    <property type="nucleotide sequence ID" value="NZ_CAACUY010000026.1"/>
</dbReference>
<evidence type="ECO:0000313" key="1">
    <source>
        <dbReference type="EMBL" id="MFD0687689.1"/>
    </source>
</evidence>
<evidence type="ECO:0000313" key="2">
    <source>
        <dbReference type="Proteomes" id="UP001597063"/>
    </source>
</evidence>
<sequence>MADTTAGRAVSRRKWLLAGLLTVLGAGLAYAAATMLVPRGRRHRPGTLRLPRWFPSVVRRSFPAAAPDGPSPDVPPEAVSFPPQAVGFPVRSAAAVRAPEVRPERAAQPVK</sequence>
<dbReference type="Proteomes" id="UP001597063">
    <property type="component" value="Unassembled WGS sequence"/>
</dbReference>
<proteinExistence type="predicted"/>
<gene>
    <name evidence="1" type="ORF">ACFQZM_24555</name>
</gene>
<dbReference type="EMBL" id="JBHTGP010000013">
    <property type="protein sequence ID" value="MFD0687689.1"/>
    <property type="molecule type" value="Genomic_DNA"/>
</dbReference>
<reference evidence="2" key="1">
    <citation type="journal article" date="2019" name="Int. J. Syst. Evol. Microbiol.">
        <title>The Global Catalogue of Microorganisms (GCM) 10K type strain sequencing project: providing services to taxonomists for standard genome sequencing and annotation.</title>
        <authorList>
            <consortium name="The Broad Institute Genomics Platform"/>
            <consortium name="The Broad Institute Genome Sequencing Center for Infectious Disease"/>
            <person name="Wu L."/>
            <person name="Ma J."/>
        </authorList>
    </citation>
    <scope>NUCLEOTIDE SEQUENCE [LARGE SCALE GENOMIC DNA]</scope>
    <source>
        <strain evidence="2">JCM 9371</strain>
    </source>
</reference>
<comment type="caution">
    <text evidence="1">The sequence shown here is derived from an EMBL/GenBank/DDBJ whole genome shotgun (WGS) entry which is preliminary data.</text>
</comment>
<accession>A0ABW2XNV5</accession>
<protein>
    <submittedName>
        <fullName evidence="1">Uncharacterized protein</fullName>
    </submittedName>
</protein>